<dbReference type="InterPro" id="IPR015421">
    <property type="entry name" value="PyrdxlP-dep_Trfase_major"/>
</dbReference>
<sequence length="372" mass="42097">MFKRETKDFINIDPLQTGGKLTEDARKALIEWGDGYSVCDFCTTGRLDEIKTPPIHDFVHNQLPEFLGCDVARVTNGAREGKFAVMHALAKKDAWVVMDGNCHYSSYIAAERAGLNIAIVSRTDYPEYAITPENFAQTLEETKRKGEVVLALLTYPDGNYGNLPDVKKIARICSEYDVPLLVNGAYAVGRMPVSLKEIGADFIVGSGHKSMAACGPVGVLGMKEEWESVVLRRSEKYRNKEIELLGCTARGATVVTLMASFPHVRERVKKWDAEVKKARNFAAEMEELGIRQLGDKPHNHDLMFFHAEVLYEISKKVKDGRFFLYRELKSRRIHGIKPGLTRFFKLSTYGLKESEIEYVLNAFREIVEKYQK</sequence>
<dbReference type="NCBIfam" id="NF006810">
    <property type="entry name" value="PRK09331.1"/>
    <property type="match status" value="1"/>
</dbReference>
<proteinExistence type="inferred from homology"/>
<evidence type="ECO:0000256" key="5">
    <source>
        <dbReference type="HAMAP-Rule" id="MF_01675"/>
    </source>
</evidence>
<comment type="catalytic activity">
    <reaction evidence="5">
        <text>O-phospho-L-seryl-tRNA(Cys) + hydrogen sulfide + H(+) = L-cysteinyl-tRNA(Cys) + phosphate</text>
        <dbReference type="Rhea" id="RHEA:25686"/>
        <dbReference type="Rhea" id="RHEA-COMP:9679"/>
        <dbReference type="Rhea" id="RHEA-COMP:9719"/>
        <dbReference type="ChEBI" id="CHEBI:15378"/>
        <dbReference type="ChEBI" id="CHEBI:29919"/>
        <dbReference type="ChEBI" id="CHEBI:43474"/>
        <dbReference type="ChEBI" id="CHEBI:78517"/>
        <dbReference type="ChEBI" id="CHEBI:78551"/>
        <dbReference type="EC" id="2.5.1.73"/>
    </reaction>
</comment>
<dbReference type="PANTHER" id="PTHR43586:SF3">
    <property type="entry name" value="O-PHOSPHO-L-SERYL-TRNA:CYS-TRNA SYNTHASE"/>
    <property type="match status" value="1"/>
</dbReference>
<dbReference type="EMBL" id="DSCQ01000082">
    <property type="protein sequence ID" value="HET21738.1"/>
    <property type="molecule type" value="Genomic_DNA"/>
</dbReference>
<evidence type="ECO:0000256" key="4">
    <source>
        <dbReference type="ARBA" id="ARBA00022917"/>
    </source>
</evidence>
<dbReference type="Gene3D" id="3.90.1150.10">
    <property type="entry name" value="Aspartate Aminotransferase, domain 1"/>
    <property type="match status" value="1"/>
</dbReference>
<comment type="similarity">
    <text evidence="5">Belongs to the SepCysS family.</text>
</comment>
<dbReference type="GO" id="GO:0043766">
    <property type="term" value="F:Sep-tRNA:Cys-tRNA synthase activity"/>
    <property type="evidence" value="ECO:0007669"/>
    <property type="project" value="UniProtKB-UniRule"/>
</dbReference>
<dbReference type="HAMAP" id="MF_01675">
    <property type="entry name" value="Sep_Cys_tRNA_synth"/>
    <property type="match status" value="1"/>
</dbReference>
<dbReference type="CDD" id="cd06452">
    <property type="entry name" value="SepCysS"/>
    <property type="match status" value="1"/>
</dbReference>
<dbReference type="AlphaFoldDB" id="A0A7C2NNB2"/>
<comment type="subunit">
    <text evidence="5">Homodimer. Interacts with SepRS.</text>
</comment>
<dbReference type="EC" id="2.5.1.73" evidence="5"/>
<reference evidence="6" key="1">
    <citation type="journal article" date="2020" name="mSystems">
        <title>Genome- and Community-Level Interaction Insights into Carbon Utilization and Element Cycling Functions of Hydrothermarchaeota in Hydrothermal Sediment.</title>
        <authorList>
            <person name="Zhou Z."/>
            <person name="Liu Y."/>
            <person name="Xu W."/>
            <person name="Pan J."/>
            <person name="Luo Z.H."/>
            <person name="Li M."/>
        </authorList>
    </citation>
    <scope>NUCLEOTIDE SEQUENCE [LARGE SCALE GENOMIC DNA]</scope>
    <source>
        <strain evidence="6">SpSt-12</strain>
    </source>
</reference>
<dbReference type="InterPro" id="IPR015424">
    <property type="entry name" value="PyrdxlP-dep_Trfase"/>
</dbReference>
<evidence type="ECO:0000256" key="2">
    <source>
        <dbReference type="ARBA" id="ARBA00022679"/>
    </source>
</evidence>
<gene>
    <name evidence="6" type="primary">pscS</name>
    <name evidence="6" type="ORF">ENN70_06715</name>
</gene>
<dbReference type="InterPro" id="IPR013375">
    <property type="entry name" value="Sep_Cys-tRNA_synth_arc"/>
</dbReference>
<dbReference type="GO" id="GO:0006412">
    <property type="term" value="P:translation"/>
    <property type="evidence" value="ECO:0007669"/>
    <property type="project" value="UniProtKB-KW"/>
</dbReference>
<comment type="cofactor">
    <cofactor evidence="1 5">
        <name>pyridoxal 5'-phosphate</name>
        <dbReference type="ChEBI" id="CHEBI:597326"/>
    </cofactor>
</comment>
<keyword evidence="3 5" id="KW-0663">Pyridoxal phosphate</keyword>
<keyword evidence="2 5" id="KW-0808">Transferase</keyword>
<dbReference type="NCBIfam" id="TIGR02539">
    <property type="entry name" value="SepCysS"/>
    <property type="match status" value="1"/>
</dbReference>
<protein>
    <recommendedName>
        <fullName evidence="5">O-phospho-L-seryl-tRNA:Cys-tRNA synthase</fullName>
        <ecNumber evidence="5">2.5.1.73</ecNumber>
    </recommendedName>
    <alternativeName>
        <fullName evidence="5">Sep-tRNA:Cys-tRNA synthase</fullName>
        <shortName evidence="5">SepCysS</shortName>
    </alternativeName>
</protein>
<feature type="binding site" evidence="5">
    <location>
        <begin position="78"/>
        <end position="79"/>
    </location>
    <ligand>
        <name>pyridoxal 5'-phosphate</name>
        <dbReference type="ChEBI" id="CHEBI:597326"/>
    </ligand>
</feature>
<name>A0A7C2NNB2_ARCFL</name>
<dbReference type="InterPro" id="IPR015422">
    <property type="entry name" value="PyrdxlP-dep_Trfase_small"/>
</dbReference>
<dbReference type="Pfam" id="PF05889">
    <property type="entry name" value="SepSecS"/>
    <property type="match status" value="1"/>
</dbReference>
<organism evidence="6">
    <name type="scientific">Archaeoglobus fulgidus</name>
    <dbReference type="NCBI Taxonomy" id="2234"/>
    <lineage>
        <taxon>Archaea</taxon>
        <taxon>Methanobacteriati</taxon>
        <taxon>Methanobacteriota</taxon>
        <taxon>Archaeoglobi</taxon>
        <taxon>Archaeoglobales</taxon>
        <taxon>Archaeoglobaceae</taxon>
        <taxon>Archaeoglobus</taxon>
    </lineage>
</organism>
<dbReference type="InterPro" id="IPR008829">
    <property type="entry name" value="SepSecS/SepCysS"/>
</dbReference>
<evidence type="ECO:0000256" key="3">
    <source>
        <dbReference type="ARBA" id="ARBA00022898"/>
    </source>
</evidence>
<keyword evidence="4 5" id="KW-0648">Protein biosynthesis</keyword>
<dbReference type="PANTHER" id="PTHR43586">
    <property type="entry name" value="CYSTEINE DESULFURASE"/>
    <property type="match status" value="1"/>
</dbReference>
<dbReference type="Gene3D" id="3.40.640.10">
    <property type="entry name" value="Type I PLP-dependent aspartate aminotransferase-like (Major domain)"/>
    <property type="match status" value="1"/>
</dbReference>
<dbReference type="SUPFAM" id="SSF53383">
    <property type="entry name" value="PLP-dependent transferases"/>
    <property type="match status" value="1"/>
</dbReference>
<evidence type="ECO:0000313" key="6">
    <source>
        <dbReference type="EMBL" id="HET21738.1"/>
    </source>
</evidence>
<feature type="binding site" evidence="5">
    <location>
        <position position="183"/>
    </location>
    <ligand>
        <name>pyridoxal 5'-phosphate</name>
        <dbReference type="ChEBI" id="CHEBI:597326"/>
    </ligand>
</feature>
<feature type="binding site" evidence="5">
    <location>
        <begin position="206"/>
        <end position="208"/>
    </location>
    <ligand>
        <name>pyridoxal 5'-phosphate</name>
        <dbReference type="ChEBI" id="CHEBI:597326"/>
    </ligand>
</feature>
<comment type="caution">
    <text evidence="6">The sequence shown here is derived from an EMBL/GenBank/DDBJ whole genome shotgun (WGS) entry which is preliminary data.</text>
</comment>
<feature type="modified residue" description="N6-(pyridoxal phosphate)lysine" evidence="5">
    <location>
        <position position="209"/>
    </location>
</feature>
<accession>A0A7C2NNB2</accession>
<comment type="function">
    <text evidence="5">Converts O-phospho-L-seryl-tRNA(Cys) (Sep-tRNA(Cys)) to L-cysteinyl-tRNA(Cys) (Cys-tRNA(Cys)).</text>
</comment>
<evidence type="ECO:0000256" key="1">
    <source>
        <dbReference type="ARBA" id="ARBA00001933"/>
    </source>
</evidence>